<comment type="caution">
    <text evidence="5">The sequence shown here is derived from an EMBL/GenBank/DDBJ whole genome shotgun (WGS) entry which is preliminary data.</text>
</comment>
<dbReference type="PANTHER" id="PTHR44688:SF16">
    <property type="entry name" value="DNA-BINDING TRANSCRIPTIONAL ACTIVATOR DEVR_DOSR"/>
    <property type="match status" value="1"/>
</dbReference>
<accession>A0A852Z1Q0</accession>
<dbReference type="AlphaFoldDB" id="A0A852Z1Q0"/>
<name>A0A852Z1Q0_9ACTN</name>
<protein>
    <submittedName>
        <fullName evidence="5">DNA-binding CsgD family transcriptional regulator</fullName>
    </submittedName>
</protein>
<dbReference type="InterPro" id="IPR016032">
    <property type="entry name" value="Sig_transdc_resp-reg_C-effctor"/>
</dbReference>
<keyword evidence="3" id="KW-0804">Transcription</keyword>
<keyword evidence="2 5" id="KW-0238">DNA-binding</keyword>
<keyword evidence="1" id="KW-0805">Transcription regulation</keyword>
<dbReference type="Proteomes" id="UP000548304">
    <property type="component" value="Unassembled WGS sequence"/>
</dbReference>
<evidence type="ECO:0000256" key="3">
    <source>
        <dbReference type="ARBA" id="ARBA00023163"/>
    </source>
</evidence>
<reference evidence="5 6" key="1">
    <citation type="submission" date="2020-07" db="EMBL/GenBank/DDBJ databases">
        <title>Genomic Encyclopedia of Type Strains, Phase III (KMG-III): the genomes of soil and plant-associated and newly described type strains.</title>
        <authorList>
            <person name="Whitman W."/>
        </authorList>
    </citation>
    <scope>NUCLEOTIDE SEQUENCE [LARGE SCALE GENOMIC DNA]</scope>
    <source>
        <strain evidence="5 6">CECT 8576</strain>
    </source>
</reference>
<dbReference type="SUPFAM" id="SSF46894">
    <property type="entry name" value="C-terminal effector domain of the bipartite response regulators"/>
    <property type="match status" value="1"/>
</dbReference>
<dbReference type="SUPFAM" id="SSF48452">
    <property type="entry name" value="TPR-like"/>
    <property type="match status" value="1"/>
</dbReference>
<dbReference type="EMBL" id="JACBYW010000001">
    <property type="protein sequence ID" value="NYH77566.1"/>
    <property type="molecule type" value="Genomic_DNA"/>
</dbReference>
<dbReference type="InterPro" id="IPR000792">
    <property type="entry name" value="Tscrpt_reg_LuxR_C"/>
</dbReference>
<proteinExistence type="predicted"/>
<dbReference type="RefSeq" id="WP_179534073.1">
    <property type="nucleotide sequence ID" value="NZ_JACBYW010000001.1"/>
</dbReference>
<keyword evidence="6" id="KW-1185">Reference proteome</keyword>
<evidence type="ECO:0000313" key="5">
    <source>
        <dbReference type="EMBL" id="NYH77566.1"/>
    </source>
</evidence>
<evidence type="ECO:0000313" key="6">
    <source>
        <dbReference type="Proteomes" id="UP000548304"/>
    </source>
</evidence>
<dbReference type="PROSITE" id="PS50043">
    <property type="entry name" value="HTH_LUXR_2"/>
    <property type="match status" value="1"/>
</dbReference>
<evidence type="ECO:0000259" key="4">
    <source>
        <dbReference type="PROSITE" id="PS50043"/>
    </source>
</evidence>
<evidence type="ECO:0000256" key="1">
    <source>
        <dbReference type="ARBA" id="ARBA00023015"/>
    </source>
</evidence>
<dbReference type="Pfam" id="PF00196">
    <property type="entry name" value="GerE"/>
    <property type="match status" value="1"/>
</dbReference>
<dbReference type="PRINTS" id="PR00038">
    <property type="entry name" value="HTHLUXR"/>
</dbReference>
<dbReference type="PANTHER" id="PTHR44688">
    <property type="entry name" value="DNA-BINDING TRANSCRIPTIONAL ACTIVATOR DEVR_DOSR"/>
    <property type="match status" value="1"/>
</dbReference>
<feature type="domain" description="HTH luxR-type" evidence="4">
    <location>
        <begin position="403"/>
        <end position="468"/>
    </location>
</feature>
<dbReference type="CDD" id="cd06170">
    <property type="entry name" value="LuxR_C_like"/>
    <property type="match status" value="1"/>
</dbReference>
<dbReference type="GO" id="GO:0003677">
    <property type="term" value="F:DNA binding"/>
    <property type="evidence" value="ECO:0007669"/>
    <property type="project" value="UniProtKB-KW"/>
</dbReference>
<dbReference type="Gene3D" id="1.10.10.10">
    <property type="entry name" value="Winged helix-like DNA-binding domain superfamily/Winged helix DNA-binding domain"/>
    <property type="match status" value="1"/>
</dbReference>
<dbReference type="GO" id="GO:0006355">
    <property type="term" value="P:regulation of DNA-templated transcription"/>
    <property type="evidence" value="ECO:0007669"/>
    <property type="project" value="InterPro"/>
</dbReference>
<evidence type="ECO:0000256" key="2">
    <source>
        <dbReference type="ARBA" id="ARBA00023125"/>
    </source>
</evidence>
<gene>
    <name evidence="5" type="ORF">FHR84_000880</name>
</gene>
<sequence length="468" mass="52551">MSAHIDEQQKDYIKSVKAETNQLALSGRWAEAFDTTINFLNQPPNSSLFTKIEDLCSLVYTSGEPPWGNQIHNTEKGEHVQHSRRRLCKALLLANRGIDRQSATMLAMESLNNSKDSDPVLFWYAITLLIYAEEVEFAEHEVIKAKKSARWSDVDDIRDSLAVLQARLTAFKGNLQEARKILSEVNSKKLHPRLSEISVAWHLEILAELAESEEAKELLHVHTFPGPIANIENRPAFLSARGSVELSVGRFERALEDFLACGRELTRLGVFNPAVTNWRSKAALCATTLDQKDLAIALSNEELRAARKWGTPWIQAMALHSVALSQGDERTVHQLREATSLLTHSQIWRYCAKLYFDFGTHLSEIQLAEEASDMLATSKRVAHQCGNSFWSSRADQALNGPNHASTSAKLTPQEKRVARLAKTGMSNNEIADQMYITVGAVEQHLSKVFKKRNISNRRDLSYAVICCD</sequence>
<dbReference type="SMART" id="SM00421">
    <property type="entry name" value="HTH_LUXR"/>
    <property type="match status" value="1"/>
</dbReference>
<organism evidence="5 6">
    <name type="scientific">Actinopolyspora biskrensis</name>
    <dbReference type="NCBI Taxonomy" id="1470178"/>
    <lineage>
        <taxon>Bacteria</taxon>
        <taxon>Bacillati</taxon>
        <taxon>Actinomycetota</taxon>
        <taxon>Actinomycetes</taxon>
        <taxon>Actinopolysporales</taxon>
        <taxon>Actinopolysporaceae</taxon>
        <taxon>Actinopolyspora</taxon>
    </lineage>
</organism>
<dbReference type="InterPro" id="IPR011990">
    <property type="entry name" value="TPR-like_helical_dom_sf"/>
</dbReference>
<dbReference type="InterPro" id="IPR036388">
    <property type="entry name" value="WH-like_DNA-bd_sf"/>
</dbReference>